<proteinExistence type="predicted"/>
<comment type="caution">
    <text evidence="8">The sequence shown here is derived from an EMBL/GenBank/DDBJ whole genome shotgun (WGS) entry which is preliminary data.</text>
</comment>
<comment type="cofactor">
    <cofactor evidence="1">
        <name>Mn(2+)</name>
        <dbReference type="ChEBI" id="CHEBI:29035"/>
    </cofactor>
</comment>
<keyword evidence="4" id="KW-0378">Hydrolase</keyword>
<dbReference type="InterPro" id="IPR045121">
    <property type="entry name" value="CoAse"/>
</dbReference>
<dbReference type="NCBIfam" id="NF007980">
    <property type="entry name" value="PRK10707.1"/>
    <property type="match status" value="1"/>
</dbReference>
<dbReference type="CDD" id="cd03426">
    <property type="entry name" value="NUDIX_CoAse_Nudt7"/>
    <property type="match status" value="1"/>
</dbReference>
<evidence type="ECO:0000313" key="9">
    <source>
        <dbReference type="Proteomes" id="UP000639859"/>
    </source>
</evidence>
<evidence type="ECO:0000256" key="5">
    <source>
        <dbReference type="ARBA" id="ARBA00022842"/>
    </source>
</evidence>
<accession>A0ABS0SYM2</accession>
<keyword evidence="6" id="KW-0464">Manganese</keyword>
<keyword evidence="9" id="KW-1185">Reference proteome</keyword>
<feature type="domain" description="Nudix hydrolase" evidence="7">
    <location>
        <begin position="50"/>
        <end position="185"/>
    </location>
</feature>
<dbReference type="PANTHER" id="PTHR12992">
    <property type="entry name" value="NUDIX HYDROLASE"/>
    <property type="match status" value="1"/>
</dbReference>
<dbReference type="Proteomes" id="UP000639859">
    <property type="component" value="Unassembled WGS sequence"/>
</dbReference>
<evidence type="ECO:0000256" key="1">
    <source>
        <dbReference type="ARBA" id="ARBA00001936"/>
    </source>
</evidence>
<evidence type="ECO:0000313" key="8">
    <source>
        <dbReference type="EMBL" id="MBI1684539.1"/>
    </source>
</evidence>
<reference evidence="8 9" key="1">
    <citation type="submission" date="2020-11" db="EMBL/GenBank/DDBJ databases">
        <title>genome sequence of strain KACC 18849.</title>
        <authorList>
            <person name="Gao J."/>
            <person name="Zhang X."/>
        </authorList>
    </citation>
    <scope>NUCLEOTIDE SEQUENCE [LARGE SCALE GENOMIC DNA]</scope>
    <source>
        <strain evidence="8 9">KACC 18849</strain>
    </source>
</reference>
<dbReference type="RefSeq" id="WP_198576460.1">
    <property type="nucleotide sequence ID" value="NZ_JADWOX010000008.1"/>
</dbReference>
<dbReference type="PANTHER" id="PTHR12992:SF11">
    <property type="entry name" value="MITOCHONDRIAL COENZYME A DIPHOSPHATASE NUDT8"/>
    <property type="match status" value="1"/>
</dbReference>
<sequence>MIPQTDIAARRAFIRGRLDQIENYDPSLQTDWRSDYDLNPGLQMDNPHALRPAAVLIGLVERGDGLNVILTRRSDALRSHTGQIAFPGGRCDPGETPWGTALREAHEEVGLDPRFVEVAGMLHGYATVTGFHVTPVVGFVDPAAELVANPDEVADVFETPFDFLMDPANHQRQHRDTPTGPRFFYAMPWNERFIWGATAGMLRALYERLHPELPTAGDDGVSSLARPSIP</sequence>
<evidence type="ECO:0000256" key="4">
    <source>
        <dbReference type="ARBA" id="ARBA00022801"/>
    </source>
</evidence>
<evidence type="ECO:0000256" key="2">
    <source>
        <dbReference type="ARBA" id="ARBA00001946"/>
    </source>
</evidence>
<evidence type="ECO:0000256" key="6">
    <source>
        <dbReference type="ARBA" id="ARBA00023211"/>
    </source>
</evidence>
<dbReference type="SUPFAM" id="SSF55811">
    <property type="entry name" value="Nudix"/>
    <property type="match status" value="1"/>
</dbReference>
<dbReference type="PROSITE" id="PS00893">
    <property type="entry name" value="NUDIX_BOX"/>
    <property type="match status" value="1"/>
</dbReference>
<dbReference type="Pfam" id="PF00293">
    <property type="entry name" value="NUDIX"/>
    <property type="match status" value="1"/>
</dbReference>
<evidence type="ECO:0000256" key="3">
    <source>
        <dbReference type="ARBA" id="ARBA00022723"/>
    </source>
</evidence>
<gene>
    <name evidence="8" type="ORF">I4Q42_12775</name>
</gene>
<evidence type="ECO:0000259" key="7">
    <source>
        <dbReference type="PROSITE" id="PS51462"/>
    </source>
</evidence>
<dbReference type="Gene3D" id="3.90.79.10">
    <property type="entry name" value="Nucleoside Triphosphate Pyrophosphohydrolase"/>
    <property type="match status" value="1"/>
</dbReference>
<comment type="cofactor">
    <cofactor evidence="2">
        <name>Mg(2+)</name>
        <dbReference type="ChEBI" id="CHEBI:18420"/>
    </cofactor>
</comment>
<dbReference type="InterPro" id="IPR015797">
    <property type="entry name" value="NUDIX_hydrolase-like_dom_sf"/>
</dbReference>
<organism evidence="8 9">
    <name type="scientific">Caulobacter hibisci</name>
    <dbReference type="NCBI Taxonomy" id="2035993"/>
    <lineage>
        <taxon>Bacteria</taxon>
        <taxon>Pseudomonadati</taxon>
        <taxon>Pseudomonadota</taxon>
        <taxon>Alphaproteobacteria</taxon>
        <taxon>Caulobacterales</taxon>
        <taxon>Caulobacteraceae</taxon>
        <taxon>Caulobacter</taxon>
    </lineage>
</organism>
<dbReference type="EMBL" id="JADWOX010000008">
    <property type="protein sequence ID" value="MBI1684539.1"/>
    <property type="molecule type" value="Genomic_DNA"/>
</dbReference>
<keyword evidence="5" id="KW-0460">Magnesium</keyword>
<dbReference type="InterPro" id="IPR020084">
    <property type="entry name" value="NUDIX_hydrolase_CS"/>
</dbReference>
<protein>
    <submittedName>
        <fullName evidence="8">CoA pyrophosphatase</fullName>
    </submittedName>
</protein>
<keyword evidence="3" id="KW-0479">Metal-binding</keyword>
<name>A0ABS0SYM2_9CAUL</name>
<dbReference type="InterPro" id="IPR000086">
    <property type="entry name" value="NUDIX_hydrolase_dom"/>
</dbReference>
<dbReference type="PROSITE" id="PS51462">
    <property type="entry name" value="NUDIX"/>
    <property type="match status" value="1"/>
</dbReference>